<accession>A0A7S3AGM9</accession>
<evidence type="ECO:0000256" key="2">
    <source>
        <dbReference type="ARBA" id="ARBA00009743"/>
    </source>
</evidence>
<dbReference type="InterPro" id="IPR017853">
    <property type="entry name" value="GH"/>
</dbReference>
<organism evidence="10">
    <name type="scientific">Haptolina ericina</name>
    <dbReference type="NCBI Taxonomy" id="156174"/>
    <lineage>
        <taxon>Eukaryota</taxon>
        <taxon>Haptista</taxon>
        <taxon>Haptophyta</taxon>
        <taxon>Prymnesiophyceae</taxon>
        <taxon>Prymnesiales</taxon>
        <taxon>Prymnesiaceae</taxon>
        <taxon>Haptolina</taxon>
    </lineage>
</organism>
<dbReference type="PROSITE" id="PS00512">
    <property type="entry name" value="ALPHA_GALACTOSIDASE"/>
    <property type="match status" value="1"/>
</dbReference>
<dbReference type="Gene3D" id="2.60.40.1180">
    <property type="entry name" value="Golgi alpha-mannosidase II"/>
    <property type="match status" value="1"/>
</dbReference>
<keyword evidence="6 7" id="KW-0326">Glycosidase</keyword>
<dbReference type="Gene3D" id="3.20.20.70">
    <property type="entry name" value="Aldolase class I"/>
    <property type="match status" value="1"/>
</dbReference>
<protein>
    <recommendedName>
        <fullName evidence="3 7">Alpha-galactosidase</fullName>
        <ecNumber evidence="3 7">3.2.1.22</ecNumber>
    </recommendedName>
    <alternativeName>
        <fullName evidence="7">Melibiase</fullName>
    </alternativeName>
</protein>
<dbReference type="PRINTS" id="PR00740">
    <property type="entry name" value="GLHYDRLASE27"/>
</dbReference>
<dbReference type="CDD" id="cd14792">
    <property type="entry name" value="GH27"/>
    <property type="match status" value="1"/>
</dbReference>
<dbReference type="GO" id="GO:0005975">
    <property type="term" value="P:carbohydrate metabolic process"/>
    <property type="evidence" value="ECO:0007669"/>
    <property type="project" value="InterPro"/>
</dbReference>
<proteinExistence type="inferred from homology"/>
<dbReference type="SUPFAM" id="SSF51445">
    <property type="entry name" value="(Trans)glycosidases"/>
    <property type="match status" value="1"/>
</dbReference>
<feature type="domain" description="Alpha galactosidase C-terminal" evidence="9">
    <location>
        <begin position="342"/>
        <end position="414"/>
    </location>
</feature>
<evidence type="ECO:0000256" key="8">
    <source>
        <dbReference type="SAM" id="SignalP"/>
    </source>
</evidence>
<evidence type="ECO:0000256" key="4">
    <source>
        <dbReference type="ARBA" id="ARBA00022729"/>
    </source>
</evidence>
<dbReference type="InterPro" id="IPR013785">
    <property type="entry name" value="Aldolase_TIM"/>
</dbReference>
<comment type="catalytic activity">
    <reaction evidence="1 7">
        <text>Hydrolysis of terminal, non-reducing alpha-D-galactose residues in alpha-D-galactosides, including galactose oligosaccharides, galactomannans and galactolipids.</text>
        <dbReference type="EC" id="3.2.1.22"/>
    </reaction>
</comment>
<sequence>MLDTLPVVLLTLIAAPLSGALSSRRTPVMGWSSWSVYSCNVHEDGIKAQADAIVALGLRDAGYTFIDIDDCWMAYNRSADGIQQANASLFPSGMKSLAAYLHDRGLKLGLYSDAGTATCQGRAGSLGFEQIDAHTYAEWGVDLLKYDTCNQPAGTDPKVVYPLMGRALNATGRDIWYMMCEWGRADPAEWAGSLALANSWRTGDDLMPLFPSFAEVAEGNARWWQHASPGRYNDPDTLAMGILFGQEAPLMGNTLTYSESRLYFGLWVVMKAPLVLSVDFARDAAAAQPGCSAWPRWILDLVTNREAIAINQDALSAQAHRLWSDGPGGNNTNASAVFVPAGRLEVWSGPLSNGDVAILLINKGETLATVNATFGLHAPQCGGHQMVVRDVWGQRSYGAYNVSFGLKVAPHDGELVRCSCVS</sequence>
<evidence type="ECO:0000313" key="10">
    <source>
        <dbReference type="EMBL" id="CAE0102878.1"/>
    </source>
</evidence>
<name>A0A7S3AGM9_9EUKA</name>
<keyword evidence="5 7" id="KW-0378">Hydrolase</keyword>
<evidence type="ECO:0000256" key="3">
    <source>
        <dbReference type="ARBA" id="ARBA00012755"/>
    </source>
</evidence>
<dbReference type="InterPro" id="IPR002241">
    <property type="entry name" value="Glyco_hydro_27"/>
</dbReference>
<dbReference type="PANTHER" id="PTHR11452">
    <property type="entry name" value="ALPHA-GALACTOSIDASE/ALPHA-N-ACETYLGALACTOSAMINIDASE"/>
    <property type="match status" value="1"/>
</dbReference>
<dbReference type="EC" id="3.2.1.22" evidence="3 7"/>
<dbReference type="PANTHER" id="PTHR11452:SF75">
    <property type="entry name" value="ALPHA-GALACTOSIDASE MEL1"/>
    <property type="match status" value="1"/>
</dbReference>
<evidence type="ECO:0000256" key="7">
    <source>
        <dbReference type="RuleBase" id="RU361168"/>
    </source>
</evidence>
<gene>
    <name evidence="10" type="ORF">HERI1096_LOCUS3536</name>
</gene>
<evidence type="ECO:0000256" key="5">
    <source>
        <dbReference type="ARBA" id="ARBA00022801"/>
    </source>
</evidence>
<dbReference type="InterPro" id="IPR000111">
    <property type="entry name" value="Glyco_hydro_27/36_CS"/>
</dbReference>
<keyword evidence="7" id="KW-1015">Disulfide bond</keyword>
<reference evidence="10" key="1">
    <citation type="submission" date="2021-01" db="EMBL/GenBank/DDBJ databases">
        <authorList>
            <person name="Corre E."/>
            <person name="Pelletier E."/>
            <person name="Niang G."/>
            <person name="Scheremetjew M."/>
            <person name="Finn R."/>
            <person name="Kale V."/>
            <person name="Holt S."/>
            <person name="Cochrane G."/>
            <person name="Meng A."/>
            <person name="Brown T."/>
            <person name="Cohen L."/>
        </authorList>
    </citation>
    <scope>NUCLEOTIDE SEQUENCE</scope>
    <source>
        <strain evidence="10">CCMP281</strain>
    </source>
</reference>
<feature type="signal peptide" evidence="8">
    <location>
        <begin position="1"/>
        <end position="20"/>
    </location>
</feature>
<dbReference type="EMBL" id="HBHX01006424">
    <property type="protein sequence ID" value="CAE0102878.1"/>
    <property type="molecule type" value="Transcribed_RNA"/>
</dbReference>
<keyword evidence="4 8" id="KW-0732">Signal</keyword>
<evidence type="ECO:0000259" key="9">
    <source>
        <dbReference type="Pfam" id="PF17801"/>
    </source>
</evidence>
<dbReference type="InterPro" id="IPR041233">
    <property type="entry name" value="Melibiase_C"/>
</dbReference>
<evidence type="ECO:0000256" key="6">
    <source>
        <dbReference type="ARBA" id="ARBA00023295"/>
    </source>
</evidence>
<dbReference type="Pfam" id="PF17801">
    <property type="entry name" value="Melibiase_C"/>
    <property type="match status" value="1"/>
</dbReference>
<evidence type="ECO:0000256" key="1">
    <source>
        <dbReference type="ARBA" id="ARBA00001255"/>
    </source>
</evidence>
<dbReference type="AlphaFoldDB" id="A0A7S3AGM9"/>
<dbReference type="GO" id="GO:0004557">
    <property type="term" value="F:alpha-galactosidase activity"/>
    <property type="evidence" value="ECO:0007669"/>
    <property type="project" value="UniProtKB-EC"/>
</dbReference>
<dbReference type="Pfam" id="PF16499">
    <property type="entry name" value="Melibiase_2"/>
    <property type="match status" value="1"/>
</dbReference>
<feature type="chain" id="PRO_5030733721" description="Alpha-galactosidase" evidence="8">
    <location>
        <begin position="21"/>
        <end position="422"/>
    </location>
</feature>
<dbReference type="SUPFAM" id="SSF51011">
    <property type="entry name" value="Glycosyl hydrolase domain"/>
    <property type="match status" value="1"/>
</dbReference>
<dbReference type="InterPro" id="IPR013780">
    <property type="entry name" value="Glyco_hydro_b"/>
</dbReference>
<comment type="similarity">
    <text evidence="2 7">Belongs to the glycosyl hydrolase 27 family.</text>
</comment>